<dbReference type="InterPro" id="IPR009752">
    <property type="entry name" value="Phage_Mu_GpJ"/>
</dbReference>
<sequence>MTTSTPYITQQGPEDRFGREFLLCVTDPTNPGEVDQGKVSRAIGDASELVNSYLGKR</sequence>
<accession>A0A838Y995</accession>
<dbReference type="RefSeq" id="WP_181836209.1">
    <property type="nucleotide sequence ID" value="NZ_JACERN010000031.1"/>
</dbReference>
<keyword evidence="2" id="KW-1185">Reference proteome</keyword>
<dbReference type="Pfam" id="PF07030">
    <property type="entry name" value="Phage_Mu_Gp36"/>
    <property type="match status" value="1"/>
</dbReference>
<reference evidence="1 2" key="1">
    <citation type="submission" date="2020-07" db="EMBL/GenBank/DDBJ databases">
        <title>Draft genome sequence of violacein-producing bacteria and related species.</title>
        <authorList>
            <person name="Wilson H.S."/>
            <person name="De Leon M.E."/>
        </authorList>
    </citation>
    <scope>NUCLEOTIDE SEQUENCE [LARGE SCALE GENOMIC DNA]</scope>
    <source>
        <strain evidence="1 2">HSC-21Su07</strain>
    </source>
</reference>
<evidence type="ECO:0000313" key="1">
    <source>
        <dbReference type="EMBL" id="MBA4709129.1"/>
    </source>
</evidence>
<dbReference type="AlphaFoldDB" id="A0A838Y995"/>
<gene>
    <name evidence="1" type="ORF">H2Z84_12165</name>
</gene>
<evidence type="ECO:0000313" key="2">
    <source>
        <dbReference type="Proteomes" id="UP000545606"/>
    </source>
</evidence>
<comment type="caution">
    <text evidence="1">The sequence shown here is derived from an EMBL/GenBank/DDBJ whole genome shotgun (WGS) entry which is preliminary data.</text>
</comment>
<protein>
    <submittedName>
        <fullName evidence="1">DUF1320 family protein</fullName>
    </submittedName>
</protein>
<dbReference type="EMBL" id="JACERN010000031">
    <property type="protein sequence ID" value="MBA4709129.1"/>
    <property type="molecule type" value="Genomic_DNA"/>
</dbReference>
<name>A0A838Y995_9NEIS</name>
<organism evidence="1 2">
    <name type="scientific">Aquitalea aquatica</name>
    <dbReference type="NCBI Taxonomy" id="3044273"/>
    <lineage>
        <taxon>Bacteria</taxon>
        <taxon>Pseudomonadati</taxon>
        <taxon>Pseudomonadota</taxon>
        <taxon>Betaproteobacteria</taxon>
        <taxon>Neisseriales</taxon>
        <taxon>Chromobacteriaceae</taxon>
        <taxon>Aquitalea</taxon>
    </lineage>
</organism>
<dbReference type="Proteomes" id="UP000545606">
    <property type="component" value="Unassembled WGS sequence"/>
</dbReference>
<proteinExistence type="predicted"/>